<accession>A0AAW1SP63</accession>
<reference evidence="2 3" key="1">
    <citation type="journal article" date="2024" name="Nat. Commun.">
        <title>Phylogenomics reveals the evolutionary origins of lichenization in chlorophyte algae.</title>
        <authorList>
            <person name="Puginier C."/>
            <person name="Libourel C."/>
            <person name="Otte J."/>
            <person name="Skaloud P."/>
            <person name="Haon M."/>
            <person name="Grisel S."/>
            <person name="Petersen M."/>
            <person name="Berrin J.G."/>
            <person name="Delaux P.M."/>
            <person name="Dal Grande F."/>
            <person name="Keller J."/>
        </authorList>
    </citation>
    <scope>NUCLEOTIDE SEQUENCE [LARGE SCALE GENOMIC DNA]</scope>
    <source>
        <strain evidence="2 3">SAG 2523</strain>
    </source>
</reference>
<dbReference type="Proteomes" id="UP001485043">
    <property type="component" value="Unassembled WGS sequence"/>
</dbReference>
<feature type="compositionally biased region" description="Basic residues" evidence="1">
    <location>
        <begin position="129"/>
        <end position="140"/>
    </location>
</feature>
<feature type="region of interest" description="Disordered" evidence="1">
    <location>
        <begin position="93"/>
        <end position="146"/>
    </location>
</feature>
<keyword evidence="3" id="KW-1185">Reference proteome</keyword>
<sequence length="206" mass="22476">MFRLCRRGALISIPWSNRGRRQAACPSLQRAFATMVWRKRAIEPDGWRDACRAHGKRTASSRQGYYSGLLDDGTDPDYWPALEYDPAALDPSNCASCPPAPSDNSTDSHPGTVAQDVPAGLSRTGSGRRQSKKKKGKASRKPMPDPDLLLLEEAIAEKLATAAAAGPCIKALASGTKENRRKHSSARKLLYPSRCLEFLFRPPAPS</sequence>
<evidence type="ECO:0000256" key="1">
    <source>
        <dbReference type="SAM" id="MobiDB-lite"/>
    </source>
</evidence>
<proteinExistence type="predicted"/>
<comment type="caution">
    <text evidence="2">The sequence shown here is derived from an EMBL/GenBank/DDBJ whole genome shotgun (WGS) entry which is preliminary data.</text>
</comment>
<protein>
    <submittedName>
        <fullName evidence="2">Uncharacterized protein</fullName>
    </submittedName>
</protein>
<gene>
    <name evidence="2" type="ORF">WJX84_010574</name>
</gene>
<evidence type="ECO:0000313" key="3">
    <source>
        <dbReference type="Proteomes" id="UP001485043"/>
    </source>
</evidence>
<dbReference type="AlphaFoldDB" id="A0AAW1SP63"/>
<dbReference type="EMBL" id="JALJOV010001193">
    <property type="protein sequence ID" value="KAK9852357.1"/>
    <property type="molecule type" value="Genomic_DNA"/>
</dbReference>
<evidence type="ECO:0000313" key="2">
    <source>
        <dbReference type="EMBL" id="KAK9852357.1"/>
    </source>
</evidence>
<name>A0AAW1SP63_9CHLO</name>
<organism evidence="2 3">
    <name type="scientific">Apatococcus fuscideae</name>
    <dbReference type="NCBI Taxonomy" id="2026836"/>
    <lineage>
        <taxon>Eukaryota</taxon>
        <taxon>Viridiplantae</taxon>
        <taxon>Chlorophyta</taxon>
        <taxon>core chlorophytes</taxon>
        <taxon>Trebouxiophyceae</taxon>
        <taxon>Chlorellales</taxon>
        <taxon>Chlorellaceae</taxon>
        <taxon>Apatococcus</taxon>
    </lineage>
</organism>